<evidence type="ECO:0000313" key="3">
    <source>
        <dbReference type="EMBL" id="CAF3829337.1"/>
    </source>
</evidence>
<dbReference type="AlphaFoldDB" id="A0A8S2DVD2"/>
<reference evidence="2" key="1">
    <citation type="submission" date="2021-02" db="EMBL/GenBank/DDBJ databases">
        <authorList>
            <person name="Nowell W R."/>
        </authorList>
    </citation>
    <scope>NUCLEOTIDE SEQUENCE</scope>
</reference>
<feature type="domain" description="Reverse transcriptase" evidence="1">
    <location>
        <begin position="230"/>
        <end position="491"/>
    </location>
</feature>
<name>A0A8S2DVD2_9BILA</name>
<dbReference type="PANTHER" id="PTHR21301:SF10">
    <property type="entry name" value="REVERSE TRANSCRIPTASE DOMAIN-CONTAINING PROTEIN"/>
    <property type="match status" value="1"/>
</dbReference>
<comment type="caution">
    <text evidence="2">The sequence shown here is derived from an EMBL/GenBank/DDBJ whole genome shotgun (WGS) entry which is preliminary data.</text>
</comment>
<dbReference type="Proteomes" id="UP000677228">
    <property type="component" value="Unassembled WGS sequence"/>
</dbReference>
<evidence type="ECO:0000259" key="1">
    <source>
        <dbReference type="PROSITE" id="PS50878"/>
    </source>
</evidence>
<gene>
    <name evidence="2" type="ORF">OVA965_LOCUS17565</name>
    <name evidence="3" type="ORF">TMI583_LOCUS17576</name>
</gene>
<dbReference type="EMBL" id="CAJOBA010008468">
    <property type="protein sequence ID" value="CAF3829337.1"/>
    <property type="molecule type" value="Genomic_DNA"/>
</dbReference>
<sequence length="514" mass="60142">KESSVILDEFKLNFNDDEIKLFQDHLIRITSREKERCIKVHTNKLELLNKGKPVGQDYLNYKSQLVHNLSSYVLTPNEERLLQRGWKFCIENKVSNMMNFMTEIELNAYTLKPVISASVFKVFCRDFYLFSSQMMKVSKRKNIRNVSDAEYEAIQSLKSNTDIVVMKADKGNCIVILDKKDYVRRACEILQLDQFESVTRRAGLLHLHNREKQMNDYIRTHLHDKQLIGTSLFMRLHSTSASFSTFYGLPKIHKNNYPLRPIISSIGSYSYELSKHLANIINRHRPAQVLSHVKDSFHFVNLIKDFQFQSNQSMYSFDIESLYTQVPVFEAIDCALDLIFKDKKWQPTCPYSREQMKNLLKFAVCDAPFRFYNEIFIQREGVAMGSVLGPILAELFVQKEEEKIQNLTDIKPVLYKRYVDDIFCIFNEDQDVDMFFNYLNTQLHSNLRFTVENERNGQLNYLDVLVIRKVSEKKYETTIYKKPTDTVGVLLVVHELSNESEMGYHVNTSAKGSK</sequence>
<dbReference type="PANTHER" id="PTHR21301">
    <property type="entry name" value="REVERSE TRANSCRIPTASE"/>
    <property type="match status" value="1"/>
</dbReference>
<protein>
    <recommendedName>
        <fullName evidence="1">Reverse transcriptase domain-containing protein</fullName>
    </recommendedName>
</protein>
<dbReference type="Pfam" id="PF00078">
    <property type="entry name" value="RVT_1"/>
    <property type="match status" value="1"/>
</dbReference>
<organism evidence="2 4">
    <name type="scientific">Didymodactylos carnosus</name>
    <dbReference type="NCBI Taxonomy" id="1234261"/>
    <lineage>
        <taxon>Eukaryota</taxon>
        <taxon>Metazoa</taxon>
        <taxon>Spiralia</taxon>
        <taxon>Gnathifera</taxon>
        <taxon>Rotifera</taxon>
        <taxon>Eurotatoria</taxon>
        <taxon>Bdelloidea</taxon>
        <taxon>Philodinida</taxon>
        <taxon>Philodinidae</taxon>
        <taxon>Didymodactylos</taxon>
    </lineage>
</organism>
<feature type="non-terminal residue" evidence="2">
    <location>
        <position position="514"/>
    </location>
</feature>
<dbReference type="PROSITE" id="PS50878">
    <property type="entry name" value="RT_POL"/>
    <property type="match status" value="1"/>
</dbReference>
<dbReference type="InterPro" id="IPR000477">
    <property type="entry name" value="RT_dom"/>
</dbReference>
<proteinExistence type="predicted"/>
<dbReference type="EMBL" id="CAJNOK010008453">
    <property type="protein sequence ID" value="CAF1064058.1"/>
    <property type="molecule type" value="Genomic_DNA"/>
</dbReference>
<dbReference type="Proteomes" id="UP000682733">
    <property type="component" value="Unassembled WGS sequence"/>
</dbReference>
<accession>A0A8S2DVD2</accession>
<evidence type="ECO:0000313" key="4">
    <source>
        <dbReference type="Proteomes" id="UP000677228"/>
    </source>
</evidence>
<evidence type="ECO:0000313" key="2">
    <source>
        <dbReference type="EMBL" id="CAF1064058.1"/>
    </source>
</evidence>